<dbReference type="PRINTS" id="PR00704">
    <property type="entry name" value="CALPAIN"/>
</dbReference>
<dbReference type="InterPro" id="IPR022682">
    <property type="entry name" value="Calpain_domain_III"/>
</dbReference>
<organism evidence="10 11">
    <name type="scientific">Brassicogethes aeneus</name>
    <name type="common">Rape pollen beetle</name>
    <name type="synonym">Meligethes aeneus</name>
    <dbReference type="NCBI Taxonomy" id="1431903"/>
    <lineage>
        <taxon>Eukaryota</taxon>
        <taxon>Metazoa</taxon>
        <taxon>Ecdysozoa</taxon>
        <taxon>Arthropoda</taxon>
        <taxon>Hexapoda</taxon>
        <taxon>Insecta</taxon>
        <taxon>Pterygota</taxon>
        <taxon>Neoptera</taxon>
        <taxon>Endopterygota</taxon>
        <taxon>Coleoptera</taxon>
        <taxon>Polyphaga</taxon>
        <taxon>Cucujiformia</taxon>
        <taxon>Nitidulidae</taxon>
        <taxon>Meligethinae</taxon>
        <taxon>Brassicogethes</taxon>
    </lineage>
</organism>
<evidence type="ECO:0000256" key="4">
    <source>
        <dbReference type="ARBA" id="ARBA00022807"/>
    </source>
</evidence>
<comment type="similarity">
    <text evidence="1">Belongs to the peptidase C2 family.</text>
</comment>
<dbReference type="GO" id="GO:0005737">
    <property type="term" value="C:cytoplasm"/>
    <property type="evidence" value="ECO:0007669"/>
    <property type="project" value="TreeGrafter"/>
</dbReference>
<evidence type="ECO:0000313" key="11">
    <source>
        <dbReference type="Proteomes" id="UP001154078"/>
    </source>
</evidence>
<dbReference type="GO" id="GO:0006508">
    <property type="term" value="P:proteolysis"/>
    <property type="evidence" value="ECO:0007669"/>
    <property type="project" value="UniProtKB-KW"/>
</dbReference>
<dbReference type="InterPro" id="IPR036213">
    <property type="entry name" value="Calpain_III_sf"/>
</dbReference>
<dbReference type="PANTHER" id="PTHR10183">
    <property type="entry name" value="CALPAIN"/>
    <property type="match status" value="1"/>
</dbReference>
<dbReference type="PROSITE" id="PS00139">
    <property type="entry name" value="THIOL_PROTEASE_CYS"/>
    <property type="match status" value="1"/>
</dbReference>
<feature type="region of interest" description="Disordered" evidence="7">
    <location>
        <begin position="636"/>
        <end position="666"/>
    </location>
</feature>
<dbReference type="CDD" id="cd00044">
    <property type="entry name" value="CysPc"/>
    <property type="match status" value="1"/>
</dbReference>
<evidence type="ECO:0000256" key="5">
    <source>
        <dbReference type="ARBA" id="ARBA00022837"/>
    </source>
</evidence>
<dbReference type="FunFam" id="2.60.120.380:FF:000002">
    <property type="entry name" value="calpain-3 isoform X1"/>
    <property type="match status" value="1"/>
</dbReference>
<dbReference type="OrthoDB" id="424753at2759"/>
<dbReference type="CDD" id="cd00214">
    <property type="entry name" value="Calpain_III"/>
    <property type="match status" value="1"/>
</dbReference>
<dbReference type="InterPro" id="IPR011992">
    <property type="entry name" value="EF-hand-dom_pair"/>
</dbReference>
<gene>
    <name evidence="10" type="ORF">MELIAE_LOCUS106</name>
</gene>
<feature type="compositionally biased region" description="Low complexity" evidence="7">
    <location>
        <begin position="653"/>
        <end position="666"/>
    </location>
</feature>
<keyword evidence="3" id="KW-0378">Hydrolase</keyword>
<dbReference type="CDD" id="cd16196">
    <property type="entry name" value="EFh_PEF_CalpA_B"/>
    <property type="match status" value="1"/>
</dbReference>
<dbReference type="FunFam" id="3.90.70.10:FF:000001">
    <property type="entry name" value="Calpain-1 catalytic subunit"/>
    <property type="match status" value="1"/>
</dbReference>
<dbReference type="Pfam" id="PF00648">
    <property type="entry name" value="Peptidase_C2"/>
    <property type="match status" value="1"/>
</dbReference>
<dbReference type="AlphaFoldDB" id="A0A9P0AMR0"/>
<reference evidence="10" key="1">
    <citation type="submission" date="2021-12" db="EMBL/GenBank/DDBJ databases">
        <authorList>
            <person name="King R."/>
        </authorList>
    </citation>
    <scope>NUCLEOTIDE SEQUENCE</scope>
</reference>
<feature type="active site" evidence="6">
    <location>
        <position position="346"/>
    </location>
</feature>
<evidence type="ECO:0000256" key="3">
    <source>
        <dbReference type="ARBA" id="ARBA00022801"/>
    </source>
</evidence>
<dbReference type="SUPFAM" id="SSF47473">
    <property type="entry name" value="EF-hand"/>
    <property type="match status" value="1"/>
</dbReference>
<feature type="active site" evidence="6">
    <location>
        <position position="162"/>
    </location>
</feature>
<dbReference type="Pfam" id="PF01067">
    <property type="entry name" value="Calpain_III"/>
    <property type="match status" value="1"/>
</dbReference>
<dbReference type="InterPro" id="IPR033883">
    <property type="entry name" value="C2_III"/>
</dbReference>
<dbReference type="GO" id="GO:0004198">
    <property type="term" value="F:calcium-dependent cysteine-type endopeptidase activity"/>
    <property type="evidence" value="ECO:0007669"/>
    <property type="project" value="InterPro"/>
</dbReference>
<protein>
    <recommendedName>
        <fullName evidence="12">Calpain-A</fullName>
    </recommendedName>
</protein>
<dbReference type="PANTHER" id="PTHR10183:SF433">
    <property type="entry name" value="CALPAIN-A-RELATED"/>
    <property type="match status" value="1"/>
</dbReference>
<dbReference type="InterPro" id="IPR022683">
    <property type="entry name" value="Calpain_III"/>
</dbReference>
<dbReference type="PROSITE" id="PS00018">
    <property type="entry name" value="EF_HAND_1"/>
    <property type="match status" value="1"/>
</dbReference>
<evidence type="ECO:0000256" key="2">
    <source>
        <dbReference type="ARBA" id="ARBA00022670"/>
    </source>
</evidence>
<feature type="active site" evidence="6">
    <location>
        <position position="318"/>
    </location>
</feature>
<dbReference type="InterPro" id="IPR018247">
    <property type="entry name" value="EF_Hand_1_Ca_BS"/>
</dbReference>
<dbReference type="Gene3D" id="1.10.238.10">
    <property type="entry name" value="EF-hand"/>
    <property type="match status" value="1"/>
</dbReference>
<dbReference type="SMART" id="SM00720">
    <property type="entry name" value="calpain_III"/>
    <property type="match status" value="1"/>
</dbReference>
<evidence type="ECO:0000256" key="6">
    <source>
        <dbReference type="PIRSR" id="PIRSR622684-1"/>
    </source>
</evidence>
<keyword evidence="4" id="KW-0788">Thiol protease</keyword>
<dbReference type="SUPFAM" id="SSF49758">
    <property type="entry name" value="Calpain large subunit, middle domain (domain III)"/>
    <property type="match status" value="1"/>
</dbReference>
<dbReference type="EMBL" id="OV121132">
    <property type="protein sequence ID" value="CAH0545793.1"/>
    <property type="molecule type" value="Genomic_DNA"/>
</dbReference>
<dbReference type="InterPro" id="IPR000169">
    <property type="entry name" value="Pept_cys_AS"/>
</dbReference>
<keyword evidence="5" id="KW-0106">Calcium</keyword>
<feature type="compositionally biased region" description="Polar residues" evidence="7">
    <location>
        <begin position="636"/>
        <end position="647"/>
    </location>
</feature>
<evidence type="ECO:0000256" key="1">
    <source>
        <dbReference type="ARBA" id="ARBA00007623"/>
    </source>
</evidence>
<sequence>MYRPPAVPYSQYFNAYPQIHYQQPPCASNGYGWHGNGYGWQLDPKAWNTAPPNTEQTDAVIEEPIIQSEKIEKQNAYYGEKGSGFRSRSEPQDFLQIRDQCLDSGTLYEDPEFLAEDSSLFFSKRPDRYYEWKRPHEIVDDPQLFVEGYSRFDVQQGELGDCWLLAAVANLTLYKRLFFQIVPDDQGFDDKYAGVFHFRFWQYGKWIDVVVDDRLPTYRGQLVFLHSTEDNEFWSALLEKAYAKLHGSYEALKGGSTCEAMEDFTGGVTEMYEMENSPPNLFKIIHKAFERSSLMGCSIEPDPNVLEAETPEGLIRGHAYSITRVQYVDISTPNVTGKIPLLRLRNPWGNEAEWNGAWSDDSPEWRYISEEEKQSIGLTFDNDGEFWMSFKDFQTHFSRLEICNLNPDSLTEEELRDGNKKQWEMNVFEGEWVRGVSAGGCRNFLDTFWHNPQYRVTLSEVDDGDDESCTLIVALMQKNRRSIRNTGVEELTVGFAIYHLPYPDRVPKPLDMNFFKYNASVARSPSFINLREVSCRFKLPRGTYCIVPSTFDPNEEGEFLLRVFSENKTDMEINDNEIGYEQDILESPLPVAPELQQQSNEIYEHFLKLAGTDQEVDWFELKEVLDYSMKQELQSITTQPQKKTANGLNAAPGGQTQNQNRGQGANNELTGMITAFLALLCGRMCKDTPLAEIIPQPSRDNPLTSVFSDMQARGFSKDICRSMVAMMDEDHSGKLGFPEFKILWGLLRKWKDIWYSHDQDRSGSFSGFELRDALNMAGYRVNNKLLNALMHRYGNKNGEIQFDDFILCAIKLKTMFDAFKSKDEKSTNSATFSLEEWLEITLYT</sequence>
<dbReference type="InterPro" id="IPR038765">
    <property type="entry name" value="Papain-like_cys_pep_sf"/>
</dbReference>
<proteinExistence type="inferred from homology"/>
<feature type="domain" description="Calpain catalytic" evidence="8">
    <location>
        <begin position="89"/>
        <end position="414"/>
    </location>
</feature>
<dbReference type="InterPro" id="IPR022684">
    <property type="entry name" value="Calpain_cysteine_protease"/>
</dbReference>
<dbReference type="Gene3D" id="2.60.120.380">
    <property type="match status" value="1"/>
</dbReference>
<keyword evidence="2" id="KW-0645">Protease</keyword>
<dbReference type="Gene3D" id="3.90.70.10">
    <property type="entry name" value="Cysteine proteinases"/>
    <property type="match status" value="1"/>
</dbReference>
<dbReference type="Proteomes" id="UP001154078">
    <property type="component" value="Chromosome 1"/>
</dbReference>
<dbReference type="SUPFAM" id="SSF54001">
    <property type="entry name" value="Cysteine proteinases"/>
    <property type="match status" value="1"/>
</dbReference>
<dbReference type="InterPro" id="IPR001300">
    <property type="entry name" value="Peptidase_C2_calpain_cat"/>
</dbReference>
<dbReference type="SMART" id="SM00230">
    <property type="entry name" value="CysPc"/>
    <property type="match status" value="1"/>
</dbReference>
<evidence type="ECO:0000259" key="8">
    <source>
        <dbReference type="SMART" id="SM00230"/>
    </source>
</evidence>
<keyword evidence="11" id="KW-1185">Reference proteome</keyword>
<name>A0A9P0AMR0_BRAAE</name>
<evidence type="ECO:0000259" key="9">
    <source>
        <dbReference type="SMART" id="SM00720"/>
    </source>
</evidence>
<feature type="domain" description="Peptidase C2 calpain" evidence="9">
    <location>
        <begin position="422"/>
        <end position="572"/>
    </location>
</feature>
<accession>A0A9P0AMR0</accession>
<evidence type="ECO:0000313" key="10">
    <source>
        <dbReference type="EMBL" id="CAH0545793.1"/>
    </source>
</evidence>
<evidence type="ECO:0000256" key="7">
    <source>
        <dbReference type="SAM" id="MobiDB-lite"/>
    </source>
</evidence>
<evidence type="ECO:0008006" key="12">
    <source>
        <dbReference type="Google" id="ProtNLM"/>
    </source>
</evidence>